<sequence length="278" mass="32097">MDNVLRSQALYDSILRRLPKEPETPDDAILLEAFTHNDVRHACQPIRHIRTDQVTYQHLTLRFGSNGEQSVYHFDTSEAVKRCLDLYSLSLAIHQISFQLETFHPDVINDLVVPIRADIFSCPDTQKFIRQLISQHKKALRHIIPTVQLFNPDLDLSLLASQLQPLREHTAELWFDVKSPTPYLEQLELLEPKTIKVSQPLHDFNAQVGLIPIIKYIRSHHLCLVSGQVNTQKELNQLKKLGTTYYFGYISDIPISYSTHGPNSHLNEKESKNEFLKK</sequence>
<proteinExistence type="predicted"/>
<accession>A0A2U3B891</accession>
<reference evidence="1 2" key="1">
    <citation type="submission" date="2018-05" db="EMBL/GenBank/DDBJ databases">
        <title>Vibrio limimaris sp. nov., isolated from marine sediment.</title>
        <authorList>
            <person name="Li C.-M."/>
        </authorList>
    </citation>
    <scope>NUCLEOTIDE SEQUENCE [LARGE SCALE GENOMIC DNA]</scope>
    <source>
        <strain evidence="1 2">E4404</strain>
    </source>
</reference>
<dbReference type="OrthoDB" id="5812606at2"/>
<protein>
    <submittedName>
        <fullName evidence="1">Diguanylate phosphodiesterase</fullName>
    </submittedName>
</protein>
<dbReference type="SUPFAM" id="SSF141868">
    <property type="entry name" value="EAL domain-like"/>
    <property type="match status" value="1"/>
</dbReference>
<evidence type="ECO:0000313" key="1">
    <source>
        <dbReference type="EMBL" id="PWI33019.1"/>
    </source>
</evidence>
<keyword evidence="2" id="KW-1185">Reference proteome</keyword>
<organism evidence="1 2">
    <name type="scientific">Vibrio albus</name>
    <dbReference type="NCBI Taxonomy" id="2200953"/>
    <lineage>
        <taxon>Bacteria</taxon>
        <taxon>Pseudomonadati</taxon>
        <taxon>Pseudomonadota</taxon>
        <taxon>Gammaproteobacteria</taxon>
        <taxon>Vibrionales</taxon>
        <taxon>Vibrionaceae</taxon>
        <taxon>Vibrio</taxon>
    </lineage>
</organism>
<gene>
    <name evidence="1" type="ORF">DI392_11960</name>
</gene>
<name>A0A2U3B891_9VIBR</name>
<dbReference type="Proteomes" id="UP000245362">
    <property type="component" value="Unassembled WGS sequence"/>
</dbReference>
<dbReference type="Gene3D" id="3.20.20.450">
    <property type="entry name" value="EAL domain"/>
    <property type="match status" value="1"/>
</dbReference>
<dbReference type="AlphaFoldDB" id="A0A2U3B891"/>
<comment type="caution">
    <text evidence="1">The sequence shown here is derived from an EMBL/GenBank/DDBJ whole genome shotgun (WGS) entry which is preliminary data.</text>
</comment>
<dbReference type="InterPro" id="IPR035919">
    <property type="entry name" value="EAL_sf"/>
</dbReference>
<dbReference type="RefSeq" id="WP_109320138.1">
    <property type="nucleotide sequence ID" value="NZ_QFWT01000006.1"/>
</dbReference>
<evidence type="ECO:0000313" key="2">
    <source>
        <dbReference type="Proteomes" id="UP000245362"/>
    </source>
</evidence>
<dbReference type="EMBL" id="QFWT01000006">
    <property type="protein sequence ID" value="PWI33019.1"/>
    <property type="molecule type" value="Genomic_DNA"/>
</dbReference>